<accession>A0A484MJI4</accession>
<dbReference type="EMBL" id="OOIL02003481">
    <property type="protein sequence ID" value="VFQ88248.1"/>
    <property type="molecule type" value="Genomic_DNA"/>
</dbReference>
<proteinExistence type="predicted"/>
<reference evidence="1 2" key="1">
    <citation type="submission" date="2018-04" db="EMBL/GenBank/DDBJ databases">
        <authorList>
            <person name="Vogel A."/>
        </authorList>
    </citation>
    <scope>NUCLEOTIDE SEQUENCE [LARGE SCALE GENOMIC DNA]</scope>
</reference>
<evidence type="ECO:0000313" key="1">
    <source>
        <dbReference type="EMBL" id="VFQ88248.1"/>
    </source>
</evidence>
<sequence length="164" mass="18434">MAQEFHEAPFLLPADVNRVDFWAEHSNDLDPFDTVSWAKVMDRADLVDPIFCVIHILLCKAVEHRSDAHVCGFVVTILFRSLVGSAPIPQPHMLMRGLIAGMLRNAHICKRVTHRHLVASQASASTSQADLTPDWAWKIMEQQKTINRAMATMEQQTSQAESFA</sequence>
<protein>
    <submittedName>
        <fullName evidence="1">Uncharacterized protein</fullName>
    </submittedName>
</protein>
<organism evidence="1 2">
    <name type="scientific">Cuscuta campestris</name>
    <dbReference type="NCBI Taxonomy" id="132261"/>
    <lineage>
        <taxon>Eukaryota</taxon>
        <taxon>Viridiplantae</taxon>
        <taxon>Streptophyta</taxon>
        <taxon>Embryophyta</taxon>
        <taxon>Tracheophyta</taxon>
        <taxon>Spermatophyta</taxon>
        <taxon>Magnoliopsida</taxon>
        <taxon>eudicotyledons</taxon>
        <taxon>Gunneridae</taxon>
        <taxon>Pentapetalae</taxon>
        <taxon>asterids</taxon>
        <taxon>lamiids</taxon>
        <taxon>Solanales</taxon>
        <taxon>Convolvulaceae</taxon>
        <taxon>Cuscuteae</taxon>
        <taxon>Cuscuta</taxon>
        <taxon>Cuscuta subgen. Grammica</taxon>
        <taxon>Cuscuta sect. Cleistogrammica</taxon>
    </lineage>
</organism>
<gene>
    <name evidence="1" type="ORF">CCAM_LOCUS30024</name>
</gene>
<evidence type="ECO:0000313" key="2">
    <source>
        <dbReference type="Proteomes" id="UP000595140"/>
    </source>
</evidence>
<dbReference type="AlphaFoldDB" id="A0A484MJI4"/>
<keyword evidence="2" id="KW-1185">Reference proteome</keyword>
<name>A0A484MJI4_9ASTE</name>
<dbReference type="Proteomes" id="UP000595140">
    <property type="component" value="Unassembled WGS sequence"/>
</dbReference>